<keyword evidence="2" id="KW-1185">Reference proteome</keyword>
<reference evidence="1 2" key="1">
    <citation type="submission" date="2023-08" db="EMBL/GenBank/DDBJ databases">
        <title>A Necator americanus chromosomal reference genome.</title>
        <authorList>
            <person name="Ilik V."/>
            <person name="Petrzelkova K.J."/>
            <person name="Pardy F."/>
            <person name="Fuh T."/>
            <person name="Niatou-Singa F.S."/>
            <person name="Gouil Q."/>
            <person name="Baker L."/>
            <person name="Ritchie M.E."/>
            <person name="Jex A.R."/>
            <person name="Gazzola D."/>
            <person name="Li H."/>
            <person name="Toshio Fujiwara R."/>
            <person name="Zhan B."/>
            <person name="Aroian R.V."/>
            <person name="Pafco B."/>
            <person name="Schwarz E.M."/>
        </authorList>
    </citation>
    <scope>NUCLEOTIDE SEQUENCE [LARGE SCALE GENOMIC DNA]</scope>
    <source>
        <strain evidence="1 2">Aroian</strain>
        <tissue evidence="1">Whole animal</tissue>
    </source>
</reference>
<comment type="caution">
    <text evidence="1">The sequence shown here is derived from an EMBL/GenBank/DDBJ whole genome shotgun (WGS) entry which is preliminary data.</text>
</comment>
<dbReference type="Proteomes" id="UP001303046">
    <property type="component" value="Unassembled WGS sequence"/>
</dbReference>
<accession>A0ABR1DFD3</accession>
<proteinExistence type="predicted"/>
<protein>
    <submittedName>
        <fullName evidence="1">Uncharacterized protein</fullName>
    </submittedName>
</protein>
<evidence type="ECO:0000313" key="1">
    <source>
        <dbReference type="EMBL" id="KAK6748650.1"/>
    </source>
</evidence>
<evidence type="ECO:0000313" key="2">
    <source>
        <dbReference type="Proteomes" id="UP001303046"/>
    </source>
</evidence>
<gene>
    <name evidence="1" type="primary">Necator_chrIV.g14628</name>
    <name evidence="1" type="ORF">RB195_001333</name>
</gene>
<dbReference type="EMBL" id="JAVFWL010000004">
    <property type="protein sequence ID" value="KAK6748650.1"/>
    <property type="molecule type" value="Genomic_DNA"/>
</dbReference>
<sequence>MLQNYSVPPTPHHVRPCNGNGVLLTTDSEDHYHWMLTTLLQTTVTNSLGRAAGPFYADDTNLREDMCPPP</sequence>
<name>A0ABR1DFD3_NECAM</name>
<organism evidence="1 2">
    <name type="scientific">Necator americanus</name>
    <name type="common">Human hookworm</name>
    <dbReference type="NCBI Taxonomy" id="51031"/>
    <lineage>
        <taxon>Eukaryota</taxon>
        <taxon>Metazoa</taxon>
        <taxon>Ecdysozoa</taxon>
        <taxon>Nematoda</taxon>
        <taxon>Chromadorea</taxon>
        <taxon>Rhabditida</taxon>
        <taxon>Rhabditina</taxon>
        <taxon>Rhabditomorpha</taxon>
        <taxon>Strongyloidea</taxon>
        <taxon>Ancylostomatidae</taxon>
        <taxon>Bunostominae</taxon>
        <taxon>Necator</taxon>
    </lineage>
</organism>